<evidence type="ECO:0000313" key="2">
    <source>
        <dbReference type="Proteomes" id="UP000178449"/>
    </source>
</evidence>
<dbReference type="AlphaFoldDB" id="A0A1F6G5Z2"/>
<organism evidence="1 2">
    <name type="scientific">Candidatus Lambdaproteobacteria bacterium RIFOXYD2_FULL_50_16</name>
    <dbReference type="NCBI Taxonomy" id="1817772"/>
    <lineage>
        <taxon>Bacteria</taxon>
        <taxon>Pseudomonadati</taxon>
        <taxon>Pseudomonadota</taxon>
        <taxon>Candidatus Lambdaproteobacteria</taxon>
    </lineage>
</organism>
<reference evidence="1 2" key="1">
    <citation type="journal article" date="2016" name="Nat. Commun.">
        <title>Thousands of microbial genomes shed light on interconnected biogeochemical processes in an aquifer system.</title>
        <authorList>
            <person name="Anantharaman K."/>
            <person name="Brown C.T."/>
            <person name="Hug L.A."/>
            <person name="Sharon I."/>
            <person name="Castelle C.J."/>
            <person name="Probst A.J."/>
            <person name="Thomas B.C."/>
            <person name="Singh A."/>
            <person name="Wilkins M.J."/>
            <person name="Karaoz U."/>
            <person name="Brodie E.L."/>
            <person name="Williams K.H."/>
            <person name="Hubbard S.S."/>
            <person name="Banfield J.F."/>
        </authorList>
    </citation>
    <scope>NUCLEOTIDE SEQUENCE [LARGE SCALE GENOMIC DNA]</scope>
</reference>
<evidence type="ECO:0008006" key="3">
    <source>
        <dbReference type="Google" id="ProtNLM"/>
    </source>
</evidence>
<proteinExistence type="predicted"/>
<sequence>MAMKSILVLTPDSETITTLKQAFGDRFEIEAVLSLHECLICFAKKRRELTFIEISYLTEAAGGGLTSIEHFKEVLGQFRELFVTAPLLVMGPPSESKNLARSVQAGANRFLSTPLEPEALLLATDLLKQSQLQESELDYLRRHVWLV</sequence>
<protein>
    <recommendedName>
        <fullName evidence="3">Response regulatory domain-containing protein</fullName>
    </recommendedName>
</protein>
<dbReference type="Proteomes" id="UP000178449">
    <property type="component" value="Unassembled WGS sequence"/>
</dbReference>
<accession>A0A1F6G5Z2</accession>
<dbReference type="EMBL" id="MFNE01000048">
    <property type="protein sequence ID" value="OGG93523.1"/>
    <property type="molecule type" value="Genomic_DNA"/>
</dbReference>
<gene>
    <name evidence="1" type="ORF">A2527_04690</name>
</gene>
<dbReference type="SUPFAM" id="SSF52172">
    <property type="entry name" value="CheY-like"/>
    <property type="match status" value="1"/>
</dbReference>
<dbReference type="InterPro" id="IPR011006">
    <property type="entry name" value="CheY-like_superfamily"/>
</dbReference>
<evidence type="ECO:0000313" key="1">
    <source>
        <dbReference type="EMBL" id="OGG93523.1"/>
    </source>
</evidence>
<comment type="caution">
    <text evidence="1">The sequence shown here is derived from an EMBL/GenBank/DDBJ whole genome shotgun (WGS) entry which is preliminary data.</text>
</comment>
<name>A0A1F6G5Z2_9PROT</name>
<dbReference type="STRING" id="1817772.A2527_04690"/>